<feature type="domain" description="Methyltransferase type 11" evidence="1">
    <location>
        <begin position="38"/>
        <end position="125"/>
    </location>
</feature>
<sequence length="201" mass="22110">MSNVESFVRFCESDFGTAVMDHEAAYLKQFVTPDDRILDIGAGIGSIEERFPNHEIIGIDLSPKMIRTARSRVDASFLVGDARSLPVGDDHVDAVFFVATLEFIPEIDMVLNEATRVLSPDGTLVAILLNTESEYVQSNLEREGSYFQRMEHQETAKLATAVEKCIDGTREYTLGIADEAVYETNDPTEAAVLAISGSPTQ</sequence>
<name>A0AAP2Z706_9EURY</name>
<gene>
    <name evidence="2" type="ORF">OB919_05080</name>
</gene>
<dbReference type="GO" id="GO:0032259">
    <property type="term" value="P:methylation"/>
    <property type="evidence" value="ECO:0007669"/>
    <property type="project" value="UniProtKB-KW"/>
</dbReference>
<dbReference type="Pfam" id="PF08241">
    <property type="entry name" value="Methyltransf_11"/>
    <property type="match status" value="1"/>
</dbReference>
<dbReference type="EMBL" id="JAOPJZ010000002">
    <property type="protein sequence ID" value="MCU4751358.1"/>
    <property type="molecule type" value="Genomic_DNA"/>
</dbReference>
<dbReference type="SUPFAM" id="SSF53335">
    <property type="entry name" value="S-adenosyl-L-methionine-dependent methyltransferases"/>
    <property type="match status" value="1"/>
</dbReference>
<dbReference type="PANTHER" id="PTHR43591">
    <property type="entry name" value="METHYLTRANSFERASE"/>
    <property type="match status" value="1"/>
</dbReference>
<organism evidence="2 3">
    <name type="scientific">Natronosalvus hydrolyticus</name>
    <dbReference type="NCBI Taxonomy" id="2979988"/>
    <lineage>
        <taxon>Archaea</taxon>
        <taxon>Methanobacteriati</taxon>
        <taxon>Methanobacteriota</taxon>
        <taxon>Stenosarchaea group</taxon>
        <taxon>Halobacteria</taxon>
        <taxon>Halobacteriales</taxon>
        <taxon>Natrialbaceae</taxon>
        <taxon>Natronosalvus</taxon>
    </lineage>
</organism>
<accession>A0AAP2Z706</accession>
<protein>
    <submittedName>
        <fullName evidence="2">Class I SAM-dependent methyltransferase</fullName>
    </submittedName>
</protein>
<keyword evidence="2" id="KW-0808">Transferase</keyword>
<dbReference type="RefSeq" id="WP_342807039.1">
    <property type="nucleotide sequence ID" value="NZ_JAOPJZ010000002.1"/>
</dbReference>
<dbReference type="CDD" id="cd02440">
    <property type="entry name" value="AdoMet_MTases"/>
    <property type="match status" value="1"/>
</dbReference>
<comment type="caution">
    <text evidence="2">The sequence shown here is derived from an EMBL/GenBank/DDBJ whole genome shotgun (WGS) entry which is preliminary data.</text>
</comment>
<dbReference type="InterPro" id="IPR029063">
    <property type="entry name" value="SAM-dependent_MTases_sf"/>
</dbReference>
<dbReference type="Gene3D" id="3.40.50.150">
    <property type="entry name" value="Vaccinia Virus protein VP39"/>
    <property type="match status" value="1"/>
</dbReference>
<dbReference type="Proteomes" id="UP001321047">
    <property type="component" value="Unassembled WGS sequence"/>
</dbReference>
<proteinExistence type="predicted"/>
<keyword evidence="2" id="KW-0489">Methyltransferase</keyword>
<dbReference type="AlphaFoldDB" id="A0AAP2Z706"/>
<evidence type="ECO:0000313" key="2">
    <source>
        <dbReference type="EMBL" id="MCU4751358.1"/>
    </source>
</evidence>
<dbReference type="GO" id="GO:0008757">
    <property type="term" value="F:S-adenosylmethionine-dependent methyltransferase activity"/>
    <property type="evidence" value="ECO:0007669"/>
    <property type="project" value="InterPro"/>
</dbReference>
<evidence type="ECO:0000313" key="3">
    <source>
        <dbReference type="Proteomes" id="UP001321047"/>
    </source>
</evidence>
<evidence type="ECO:0000259" key="1">
    <source>
        <dbReference type="Pfam" id="PF08241"/>
    </source>
</evidence>
<keyword evidence="3" id="KW-1185">Reference proteome</keyword>
<reference evidence="2 3" key="1">
    <citation type="submission" date="2022-09" db="EMBL/GenBank/DDBJ databases">
        <title>Enrichment on poylsaccharides allowed isolation of novel metabolic and taxonomic groups of Haloarchaea.</title>
        <authorList>
            <person name="Sorokin D.Y."/>
            <person name="Elcheninov A.G."/>
            <person name="Khizhniak T.V."/>
            <person name="Kolganova T.V."/>
            <person name="Kublanov I.V."/>
        </authorList>
    </citation>
    <scope>NUCLEOTIDE SEQUENCE [LARGE SCALE GENOMIC DNA]</scope>
    <source>
        <strain evidence="2 3">AArc-curdl1</strain>
    </source>
</reference>
<dbReference type="InterPro" id="IPR013216">
    <property type="entry name" value="Methyltransf_11"/>
</dbReference>